<accession>A0A1V3WGI0</accession>
<dbReference type="EMBL" id="MVBN01000010">
    <property type="protein sequence ID" value="OOK66070.1"/>
    <property type="molecule type" value="Genomic_DNA"/>
</dbReference>
<evidence type="ECO:0000256" key="1">
    <source>
        <dbReference type="SAM" id="MobiDB-lite"/>
    </source>
</evidence>
<evidence type="ECO:0000313" key="2">
    <source>
        <dbReference type="EMBL" id="OOK66070.1"/>
    </source>
</evidence>
<evidence type="ECO:0000313" key="3">
    <source>
        <dbReference type="Proteomes" id="UP000188532"/>
    </source>
</evidence>
<sequence>MDSPGRNTSAGGRADGVTSRHALPHSDTVELPACSYRPYFRHFRHFRPARDNYQLH</sequence>
<protein>
    <submittedName>
        <fullName evidence="2">Uncharacterized protein</fullName>
    </submittedName>
</protein>
<organism evidence="2 3">
    <name type="scientific">Mycobacterium kansasii</name>
    <dbReference type="NCBI Taxonomy" id="1768"/>
    <lineage>
        <taxon>Bacteria</taxon>
        <taxon>Bacillati</taxon>
        <taxon>Actinomycetota</taxon>
        <taxon>Actinomycetes</taxon>
        <taxon>Mycobacteriales</taxon>
        <taxon>Mycobacteriaceae</taxon>
        <taxon>Mycobacterium</taxon>
    </lineage>
</organism>
<proteinExistence type="predicted"/>
<reference evidence="2 3" key="1">
    <citation type="submission" date="2017-02" db="EMBL/GenBank/DDBJ databases">
        <title>Complete genome sequences of Mycobacterium kansasii strains isolated from rhesus macaques.</title>
        <authorList>
            <person name="Panda A."/>
            <person name="Nagaraj S."/>
            <person name="Zhao X."/>
            <person name="Tettelin H."/>
            <person name="Detolla L.J."/>
        </authorList>
    </citation>
    <scope>NUCLEOTIDE SEQUENCE [LARGE SCALE GENOMIC DNA]</scope>
    <source>
        <strain evidence="2 3">11-3469</strain>
    </source>
</reference>
<dbReference type="Proteomes" id="UP000188532">
    <property type="component" value="Unassembled WGS sequence"/>
</dbReference>
<feature type="compositionally biased region" description="Polar residues" evidence="1">
    <location>
        <begin position="1"/>
        <end position="10"/>
    </location>
</feature>
<feature type="region of interest" description="Disordered" evidence="1">
    <location>
        <begin position="1"/>
        <end position="26"/>
    </location>
</feature>
<dbReference type="AlphaFoldDB" id="A0A1V3WGI0"/>
<name>A0A1V3WGI0_MYCKA</name>
<gene>
    <name evidence="2" type="ORF">BZL29_7447</name>
</gene>
<comment type="caution">
    <text evidence="2">The sequence shown here is derived from an EMBL/GenBank/DDBJ whole genome shotgun (WGS) entry which is preliminary data.</text>
</comment>